<accession>A0AAV7UQI3</accession>
<evidence type="ECO:0000313" key="2">
    <source>
        <dbReference type="EMBL" id="KAJ1191128.1"/>
    </source>
</evidence>
<name>A0AAV7UQI3_PLEWA</name>
<comment type="caution">
    <text evidence="2">The sequence shown here is derived from an EMBL/GenBank/DDBJ whole genome shotgun (WGS) entry which is preliminary data.</text>
</comment>
<evidence type="ECO:0000256" key="1">
    <source>
        <dbReference type="SAM" id="MobiDB-lite"/>
    </source>
</evidence>
<organism evidence="2 3">
    <name type="scientific">Pleurodeles waltl</name>
    <name type="common">Iberian ribbed newt</name>
    <dbReference type="NCBI Taxonomy" id="8319"/>
    <lineage>
        <taxon>Eukaryota</taxon>
        <taxon>Metazoa</taxon>
        <taxon>Chordata</taxon>
        <taxon>Craniata</taxon>
        <taxon>Vertebrata</taxon>
        <taxon>Euteleostomi</taxon>
        <taxon>Amphibia</taxon>
        <taxon>Batrachia</taxon>
        <taxon>Caudata</taxon>
        <taxon>Salamandroidea</taxon>
        <taxon>Salamandridae</taxon>
        <taxon>Pleurodelinae</taxon>
        <taxon>Pleurodeles</taxon>
    </lineage>
</organism>
<feature type="compositionally biased region" description="Basic residues" evidence="1">
    <location>
        <begin position="17"/>
        <end position="26"/>
    </location>
</feature>
<keyword evidence="3" id="KW-1185">Reference proteome</keyword>
<dbReference type="EMBL" id="JANPWB010000004">
    <property type="protein sequence ID" value="KAJ1191128.1"/>
    <property type="molecule type" value="Genomic_DNA"/>
</dbReference>
<dbReference type="AlphaFoldDB" id="A0AAV7UQI3"/>
<feature type="compositionally biased region" description="Low complexity" evidence="1">
    <location>
        <begin position="103"/>
        <end position="119"/>
    </location>
</feature>
<proteinExistence type="predicted"/>
<feature type="region of interest" description="Disordered" evidence="1">
    <location>
        <begin position="1"/>
        <end position="64"/>
    </location>
</feature>
<gene>
    <name evidence="2" type="ORF">NDU88_000444</name>
</gene>
<evidence type="ECO:0000313" key="3">
    <source>
        <dbReference type="Proteomes" id="UP001066276"/>
    </source>
</evidence>
<feature type="region of interest" description="Disordered" evidence="1">
    <location>
        <begin position="103"/>
        <end position="171"/>
    </location>
</feature>
<protein>
    <submittedName>
        <fullName evidence="2">Uncharacterized protein</fullName>
    </submittedName>
</protein>
<dbReference type="Proteomes" id="UP001066276">
    <property type="component" value="Chromosome 2_2"/>
</dbReference>
<sequence>MPSARQRRVHCSDRINNKWHPRKQRRQLAASPLTWIPLKMSAGSDAKKEVGSNRPKPRRQAADGTAEILCRGIMACNRSKVGKRKGRDPELSQLLKLVLAKLGNGDSDSGNSASDGENNCAESDRPRRSHGTPRAAFPPVKRISKKQVSNTHQAAAAPTSTPLPAQSPRADTLAVSLCTTPEVPPVEQRAVPMPELGVLAILTDIRQTLATLTVPPVLPVVQTAVQMVPPTALQGQGSSTAQVPTQDTTT</sequence>
<reference evidence="2" key="1">
    <citation type="journal article" date="2022" name="bioRxiv">
        <title>Sequencing and chromosome-scale assembly of the giantPleurodeles waltlgenome.</title>
        <authorList>
            <person name="Brown T."/>
            <person name="Elewa A."/>
            <person name="Iarovenko S."/>
            <person name="Subramanian E."/>
            <person name="Araus A.J."/>
            <person name="Petzold A."/>
            <person name="Susuki M."/>
            <person name="Suzuki K.-i.T."/>
            <person name="Hayashi T."/>
            <person name="Toyoda A."/>
            <person name="Oliveira C."/>
            <person name="Osipova E."/>
            <person name="Leigh N.D."/>
            <person name="Simon A."/>
            <person name="Yun M.H."/>
        </authorList>
    </citation>
    <scope>NUCLEOTIDE SEQUENCE</scope>
    <source>
        <strain evidence="2">20211129_DDA</strain>
        <tissue evidence="2">Liver</tissue>
    </source>
</reference>
<feature type="compositionally biased region" description="Low complexity" evidence="1">
    <location>
        <begin position="153"/>
        <end position="168"/>
    </location>
</feature>